<protein>
    <submittedName>
        <fullName evidence="1">Uncharacterized protein</fullName>
    </submittedName>
</protein>
<comment type="caution">
    <text evidence="1">The sequence shown here is derived from an EMBL/GenBank/DDBJ whole genome shotgun (WGS) entry which is preliminary data.</text>
</comment>
<gene>
    <name evidence="1" type="ORF">EYZ11_006079</name>
</gene>
<accession>A0A4S3JGP3</accession>
<dbReference type="VEuPathDB" id="FungiDB:EYZ11_006079"/>
<organism evidence="1 2">
    <name type="scientific">Aspergillus tanneri</name>
    <dbReference type="NCBI Taxonomy" id="1220188"/>
    <lineage>
        <taxon>Eukaryota</taxon>
        <taxon>Fungi</taxon>
        <taxon>Dikarya</taxon>
        <taxon>Ascomycota</taxon>
        <taxon>Pezizomycotina</taxon>
        <taxon>Eurotiomycetes</taxon>
        <taxon>Eurotiomycetidae</taxon>
        <taxon>Eurotiales</taxon>
        <taxon>Aspergillaceae</taxon>
        <taxon>Aspergillus</taxon>
        <taxon>Aspergillus subgen. Circumdati</taxon>
    </lineage>
</organism>
<dbReference type="EMBL" id="SOSA01000207">
    <property type="protein sequence ID" value="THC94442.1"/>
    <property type="molecule type" value="Genomic_DNA"/>
</dbReference>
<keyword evidence="2" id="KW-1185">Reference proteome</keyword>
<reference evidence="1 2" key="1">
    <citation type="submission" date="2019-03" db="EMBL/GenBank/DDBJ databases">
        <title>The genome sequence of a newly discovered highly antifungal drug resistant Aspergillus species, Aspergillus tanneri NIH 1004.</title>
        <authorList>
            <person name="Mounaud S."/>
            <person name="Singh I."/>
            <person name="Joardar V."/>
            <person name="Pakala S."/>
            <person name="Pakala S."/>
            <person name="Venepally P."/>
            <person name="Hoover J."/>
            <person name="Nierman W."/>
            <person name="Chung J."/>
            <person name="Losada L."/>
        </authorList>
    </citation>
    <scope>NUCLEOTIDE SEQUENCE [LARGE SCALE GENOMIC DNA]</scope>
    <source>
        <strain evidence="1 2">NIH1004</strain>
    </source>
</reference>
<name>A0A4S3JGP3_9EURO</name>
<proteinExistence type="predicted"/>
<dbReference type="Proteomes" id="UP000308092">
    <property type="component" value="Unassembled WGS sequence"/>
</dbReference>
<dbReference type="AlphaFoldDB" id="A0A4S3JGP3"/>
<evidence type="ECO:0000313" key="2">
    <source>
        <dbReference type="Proteomes" id="UP000308092"/>
    </source>
</evidence>
<evidence type="ECO:0000313" key="1">
    <source>
        <dbReference type="EMBL" id="THC94442.1"/>
    </source>
</evidence>
<sequence length="113" mass="12612">MALDQSGLKEEAELDLNLSWDNGMLSWDPSTEFLPFRSWPGNDESSSCLLNSDIPGPSTELLWGFACNTGECDTRWLQPEELNEAAGEGEIEAFEDTLVVFDESFEPFLVSKD</sequence>